<dbReference type="STRING" id="451379.A0A0N5ASK2"/>
<protein>
    <submittedName>
        <fullName evidence="6">AAA domain-containing protein</fullName>
    </submittedName>
</protein>
<keyword evidence="5" id="KW-1185">Reference proteome</keyword>
<dbReference type="InterPro" id="IPR003593">
    <property type="entry name" value="AAA+_ATPase"/>
</dbReference>
<reference evidence="6" key="1">
    <citation type="submission" date="2017-02" db="UniProtKB">
        <authorList>
            <consortium name="WormBaseParasite"/>
        </authorList>
    </citation>
    <scope>IDENTIFICATION</scope>
</reference>
<dbReference type="SUPFAM" id="SSF52540">
    <property type="entry name" value="P-loop containing nucleoside triphosphate hydrolases"/>
    <property type="match status" value="1"/>
</dbReference>
<dbReference type="Gene3D" id="3.40.50.300">
    <property type="entry name" value="P-loop containing nucleotide triphosphate hydrolases"/>
    <property type="match status" value="1"/>
</dbReference>
<dbReference type="InterPro" id="IPR036390">
    <property type="entry name" value="WH_DNA-bd_sf"/>
</dbReference>
<dbReference type="GO" id="GO:0005634">
    <property type="term" value="C:nucleus"/>
    <property type="evidence" value="ECO:0007669"/>
    <property type="project" value="TreeGrafter"/>
</dbReference>
<sequence>MVGTRRSTRLNCAPLRELQPVPKAKRVSTRPKGSALRKREHSLSEDAENSDVVANLSEKIGRSSCSGESDDFSDSVNIKRKGCVPRKRRKRSNKPPSVIDKAIIVEGDCQDSTLTKNLTDNSLLFGREEEYDKLSSSLLKSLSSGTSLSFYISGPPGSGKTATVRKVLDNLTVGGKIKFLSATVNCVTYSNENEVLREICRKLGKSRTVAVSQLQKQIENIFAATKIPIVIVLDEIDGVKTKNNLFYYCAFQWPATFSKVSLIGIANSLDLTVRVLPKLKLVRSPDLLTFSPYNRNVLKEIIKRKLSLEVIGNSDDAIELCSRKVSAMTGDVRTAIHIARQMITQINESNSSNSSTSGLVQLANRITEISVSSAKKARLPLQQKIILATILRVSGILHSSTVKKDSLLQAYSKVCGLLQLPMLNSSELCSALSLLEARMIINYTDTTSYKLLLDTPSIHRIIGDESLITRIINISEEKLLSV</sequence>
<dbReference type="Gene3D" id="1.10.8.60">
    <property type="match status" value="1"/>
</dbReference>
<dbReference type="WBParaSite" id="SMUV_0000777301-mRNA-1">
    <property type="protein sequence ID" value="SMUV_0000777301-mRNA-1"/>
    <property type="gene ID" value="SMUV_0000777301"/>
</dbReference>
<accession>A0A0N5ASK2</accession>
<dbReference type="SUPFAM" id="SSF46785">
    <property type="entry name" value="Winged helix' DNA-binding domain"/>
    <property type="match status" value="1"/>
</dbReference>
<organism evidence="5 6">
    <name type="scientific">Syphacia muris</name>
    <dbReference type="NCBI Taxonomy" id="451379"/>
    <lineage>
        <taxon>Eukaryota</taxon>
        <taxon>Metazoa</taxon>
        <taxon>Ecdysozoa</taxon>
        <taxon>Nematoda</taxon>
        <taxon>Chromadorea</taxon>
        <taxon>Rhabditida</taxon>
        <taxon>Spirurina</taxon>
        <taxon>Oxyuridomorpha</taxon>
        <taxon>Oxyuroidea</taxon>
        <taxon>Oxyuridae</taxon>
        <taxon>Syphacia</taxon>
    </lineage>
</organism>
<evidence type="ECO:0000313" key="6">
    <source>
        <dbReference type="WBParaSite" id="SMUV_0000777301-mRNA-1"/>
    </source>
</evidence>
<comment type="similarity">
    <text evidence="1">Belongs to the CDC6/cdc18 family.</text>
</comment>
<feature type="compositionally biased region" description="Basic residues" evidence="3">
    <location>
        <begin position="23"/>
        <end position="40"/>
    </location>
</feature>
<evidence type="ECO:0000256" key="1">
    <source>
        <dbReference type="ARBA" id="ARBA00006184"/>
    </source>
</evidence>
<dbReference type="PANTHER" id="PTHR10763:SF26">
    <property type="entry name" value="CELL DIVISION CONTROL PROTEIN 6 HOMOLOG"/>
    <property type="match status" value="1"/>
</dbReference>
<evidence type="ECO:0000313" key="5">
    <source>
        <dbReference type="Proteomes" id="UP000046393"/>
    </source>
</evidence>
<dbReference type="Pfam" id="PF13401">
    <property type="entry name" value="AAA_22"/>
    <property type="match status" value="1"/>
</dbReference>
<name>A0A0N5ASK2_9BILA</name>
<dbReference type="InterPro" id="IPR049945">
    <property type="entry name" value="AAA_22"/>
</dbReference>
<dbReference type="GO" id="GO:0033314">
    <property type="term" value="P:mitotic DNA replication checkpoint signaling"/>
    <property type="evidence" value="ECO:0007669"/>
    <property type="project" value="TreeGrafter"/>
</dbReference>
<dbReference type="GO" id="GO:0003688">
    <property type="term" value="F:DNA replication origin binding"/>
    <property type="evidence" value="ECO:0007669"/>
    <property type="project" value="TreeGrafter"/>
</dbReference>
<evidence type="ECO:0000259" key="4">
    <source>
        <dbReference type="SMART" id="SM00382"/>
    </source>
</evidence>
<dbReference type="Proteomes" id="UP000046393">
    <property type="component" value="Unplaced"/>
</dbReference>
<dbReference type="InterPro" id="IPR027417">
    <property type="entry name" value="P-loop_NTPase"/>
</dbReference>
<proteinExistence type="inferred from homology"/>
<dbReference type="SMART" id="SM00382">
    <property type="entry name" value="AAA"/>
    <property type="match status" value="1"/>
</dbReference>
<dbReference type="Pfam" id="PF09079">
    <property type="entry name" value="WHD_Cdc6"/>
    <property type="match status" value="1"/>
</dbReference>
<feature type="region of interest" description="Disordered" evidence="3">
    <location>
        <begin position="1"/>
        <end position="50"/>
    </location>
</feature>
<evidence type="ECO:0000256" key="2">
    <source>
        <dbReference type="ARBA" id="ARBA00022705"/>
    </source>
</evidence>
<dbReference type="Gene3D" id="1.10.10.10">
    <property type="entry name" value="Winged helix-like DNA-binding domain superfamily/Winged helix DNA-binding domain"/>
    <property type="match status" value="1"/>
</dbReference>
<keyword evidence="2" id="KW-0235">DNA replication</keyword>
<dbReference type="InterPro" id="IPR050311">
    <property type="entry name" value="ORC1/CDC6"/>
</dbReference>
<dbReference type="AlphaFoldDB" id="A0A0N5ASK2"/>
<dbReference type="GO" id="GO:0006270">
    <property type="term" value="P:DNA replication initiation"/>
    <property type="evidence" value="ECO:0007669"/>
    <property type="project" value="TreeGrafter"/>
</dbReference>
<dbReference type="InterPro" id="IPR036388">
    <property type="entry name" value="WH-like_DNA-bd_sf"/>
</dbReference>
<dbReference type="PANTHER" id="PTHR10763">
    <property type="entry name" value="CELL DIVISION CONTROL PROTEIN 6-RELATED"/>
    <property type="match status" value="1"/>
</dbReference>
<dbReference type="InterPro" id="IPR015163">
    <property type="entry name" value="Cdc6_C"/>
</dbReference>
<evidence type="ECO:0000256" key="3">
    <source>
        <dbReference type="SAM" id="MobiDB-lite"/>
    </source>
</evidence>
<feature type="domain" description="AAA+ ATPase" evidence="4">
    <location>
        <begin position="146"/>
        <end position="286"/>
    </location>
</feature>